<feature type="chain" id="PRO_5011620562" evidence="1">
    <location>
        <begin position="30"/>
        <end position="296"/>
    </location>
</feature>
<dbReference type="OrthoDB" id="9788155at2"/>
<dbReference type="GO" id="GO:0004040">
    <property type="term" value="F:amidase activity"/>
    <property type="evidence" value="ECO:0007669"/>
    <property type="project" value="InterPro"/>
</dbReference>
<dbReference type="Proteomes" id="UP000199415">
    <property type="component" value="Unassembled WGS sequence"/>
</dbReference>
<dbReference type="PANTHER" id="PTHR40572">
    <property type="entry name" value="PROTEIN BAX"/>
    <property type="match status" value="1"/>
</dbReference>
<dbReference type="Pfam" id="PF01832">
    <property type="entry name" value="Glucosaminidase"/>
    <property type="match status" value="1"/>
</dbReference>
<keyword evidence="4" id="KW-1185">Reference proteome</keyword>
<sequence length="296" mass="32159">MGAIHARRAAPFGIAAGIAAMLAAGPASASGSDVKIDEVTFGHPGGVPSYSLDAVRAGFRGVPRITRSGLPPVLPFVDQVERRKRIFLKSVLPAVLKANADIREARSFLRTVQSTDVPRKFLPGVWRTRLRQMEARYHVEPGEMDKLLRRVDTVPPSLVLAQAALETGWGTSRFAQLGNALFGQHVTEAGAPGMVPNGLDNPGFKVRAFPTLEAAAAAYLHNINNTTAYAELRRDRARARRQGEPLDSVELAGHLTDYSVRGEDYVSDVRATIRANDLRDFDDARLVPGPSHVVQR</sequence>
<feature type="domain" description="Mannosyl-glycoprotein endo-beta-N-acetylglucosamidase-like" evidence="2">
    <location>
        <begin position="153"/>
        <end position="277"/>
    </location>
</feature>
<organism evidence="3 4">
    <name type="scientific">Limimonas halophila</name>
    <dbReference type="NCBI Taxonomy" id="1082479"/>
    <lineage>
        <taxon>Bacteria</taxon>
        <taxon>Pseudomonadati</taxon>
        <taxon>Pseudomonadota</taxon>
        <taxon>Alphaproteobacteria</taxon>
        <taxon>Rhodospirillales</taxon>
        <taxon>Rhodovibrionaceae</taxon>
        <taxon>Limimonas</taxon>
    </lineage>
</organism>
<dbReference type="RefSeq" id="WP_090018361.1">
    <property type="nucleotide sequence ID" value="NZ_FNCE01000001.1"/>
</dbReference>
<keyword evidence="1" id="KW-0732">Signal</keyword>
<accession>A0A1G7LPY8</accession>
<gene>
    <name evidence="3" type="ORF">SAMN05216241_101331</name>
</gene>
<proteinExistence type="predicted"/>
<reference evidence="3 4" key="1">
    <citation type="submission" date="2016-10" db="EMBL/GenBank/DDBJ databases">
        <authorList>
            <person name="de Groot N.N."/>
        </authorList>
    </citation>
    <scope>NUCLEOTIDE SEQUENCE [LARGE SCALE GENOMIC DNA]</scope>
    <source>
        <strain evidence="3 4">DSM 25584</strain>
    </source>
</reference>
<dbReference type="AlphaFoldDB" id="A0A1G7LPY8"/>
<dbReference type="STRING" id="1082479.SAMN05216241_101331"/>
<dbReference type="EMBL" id="FNCE01000001">
    <property type="protein sequence ID" value="SDF51461.1"/>
    <property type="molecule type" value="Genomic_DNA"/>
</dbReference>
<dbReference type="InterPro" id="IPR002901">
    <property type="entry name" value="MGlyc_endo_b_GlcNAc-like_dom"/>
</dbReference>
<evidence type="ECO:0000256" key="1">
    <source>
        <dbReference type="SAM" id="SignalP"/>
    </source>
</evidence>
<protein>
    <submittedName>
        <fullName evidence="3">Bax protein</fullName>
    </submittedName>
</protein>
<evidence type="ECO:0000313" key="4">
    <source>
        <dbReference type="Proteomes" id="UP000199415"/>
    </source>
</evidence>
<dbReference type="Gene3D" id="1.10.530.10">
    <property type="match status" value="1"/>
</dbReference>
<evidence type="ECO:0000313" key="3">
    <source>
        <dbReference type="EMBL" id="SDF51461.1"/>
    </source>
</evidence>
<dbReference type="InterPro" id="IPR053195">
    <property type="entry name" value="Bax-like"/>
</dbReference>
<dbReference type="PANTHER" id="PTHR40572:SF1">
    <property type="entry name" value="PROTEIN BAX"/>
    <property type="match status" value="1"/>
</dbReference>
<name>A0A1G7LPY8_9PROT</name>
<feature type="signal peptide" evidence="1">
    <location>
        <begin position="1"/>
        <end position="29"/>
    </location>
</feature>
<evidence type="ECO:0000259" key="2">
    <source>
        <dbReference type="Pfam" id="PF01832"/>
    </source>
</evidence>